<proteinExistence type="predicted"/>
<dbReference type="EMBL" id="OE839744">
    <property type="protein sequence ID" value="CAD7588449.1"/>
    <property type="molecule type" value="Genomic_DNA"/>
</dbReference>
<accession>A0A7R9JSE4</accession>
<organism evidence="1">
    <name type="scientific">Timema genevievae</name>
    <name type="common">Walking stick</name>
    <dbReference type="NCBI Taxonomy" id="629358"/>
    <lineage>
        <taxon>Eukaryota</taxon>
        <taxon>Metazoa</taxon>
        <taxon>Ecdysozoa</taxon>
        <taxon>Arthropoda</taxon>
        <taxon>Hexapoda</taxon>
        <taxon>Insecta</taxon>
        <taxon>Pterygota</taxon>
        <taxon>Neoptera</taxon>
        <taxon>Polyneoptera</taxon>
        <taxon>Phasmatodea</taxon>
        <taxon>Timematodea</taxon>
        <taxon>Timematoidea</taxon>
        <taxon>Timematidae</taxon>
        <taxon>Timema</taxon>
    </lineage>
</organism>
<reference evidence="1" key="1">
    <citation type="submission" date="2020-11" db="EMBL/GenBank/DDBJ databases">
        <authorList>
            <person name="Tran Van P."/>
        </authorList>
    </citation>
    <scope>NUCLEOTIDE SEQUENCE</scope>
</reference>
<protein>
    <submittedName>
        <fullName evidence="1">Uncharacterized protein</fullName>
    </submittedName>
</protein>
<dbReference type="AlphaFoldDB" id="A0A7R9JSE4"/>
<name>A0A7R9JSE4_TIMGE</name>
<gene>
    <name evidence="1" type="ORF">TGEB3V08_LOCUS2519</name>
</gene>
<evidence type="ECO:0000313" key="1">
    <source>
        <dbReference type="EMBL" id="CAD7588449.1"/>
    </source>
</evidence>
<sequence>MKLIPKYSARMIMGRPLRNPKSIDKRVLDDVRAVSELCLGREGDQEFGGFDKKSAREINKEMGGVDNKKYASERKRKEEGEGILLNRLEKVDDDDFKNGSCFTSSSFRRYNRISKNKSPYTSIHEAIAISFCLSKSPWEHFKVYS</sequence>